<evidence type="ECO:0000256" key="10">
    <source>
        <dbReference type="SAM" id="MobiDB-lite"/>
    </source>
</evidence>
<dbReference type="Pfam" id="PF07679">
    <property type="entry name" value="I-set"/>
    <property type="match status" value="5"/>
</dbReference>
<feature type="region of interest" description="Disordered" evidence="10">
    <location>
        <begin position="3307"/>
        <end position="3349"/>
    </location>
</feature>
<keyword evidence="8" id="KW-1015">Disulfide bond</keyword>
<dbReference type="InterPro" id="IPR013783">
    <property type="entry name" value="Ig-like_fold"/>
</dbReference>
<keyword evidence="7" id="KW-0472">Membrane</keyword>
<dbReference type="SMART" id="SM00060">
    <property type="entry name" value="FN3"/>
    <property type="match status" value="6"/>
</dbReference>
<keyword evidence="9" id="KW-0393">Immunoglobulin domain</keyword>
<keyword evidence="2" id="KW-0812">Transmembrane</keyword>
<feature type="compositionally biased region" description="Polar residues" evidence="10">
    <location>
        <begin position="2529"/>
        <end position="2538"/>
    </location>
</feature>
<proteinExistence type="predicted"/>
<evidence type="ECO:0000256" key="3">
    <source>
        <dbReference type="ARBA" id="ARBA00022729"/>
    </source>
</evidence>
<keyword evidence="6" id="KW-1133">Transmembrane helix</keyword>
<dbReference type="GO" id="GO:0007155">
    <property type="term" value="P:cell adhesion"/>
    <property type="evidence" value="ECO:0007669"/>
    <property type="project" value="UniProtKB-KW"/>
</dbReference>
<gene>
    <name evidence="13" type="ORF">CLODIP_2_CD12244</name>
</gene>
<dbReference type="FunFam" id="2.60.40.10:FF:000333">
    <property type="entry name" value="Down syndrome cell adhesion molecule"/>
    <property type="match status" value="2"/>
</dbReference>
<evidence type="ECO:0000259" key="11">
    <source>
        <dbReference type="PROSITE" id="PS50835"/>
    </source>
</evidence>
<dbReference type="InterPro" id="IPR051170">
    <property type="entry name" value="Neural/epithelial_adhesion"/>
</dbReference>
<dbReference type="FunFam" id="2.60.40.10:FF:000093">
    <property type="entry name" value="Down syndrome cell adhesion molecule, isoform B"/>
    <property type="match status" value="1"/>
</dbReference>
<dbReference type="InterPro" id="IPR036116">
    <property type="entry name" value="FN3_sf"/>
</dbReference>
<evidence type="ECO:0000313" key="14">
    <source>
        <dbReference type="Proteomes" id="UP000494165"/>
    </source>
</evidence>
<dbReference type="FunFam" id="2.60.40.10:FF:000017">
    <property type="entry name" value="Down syndrome cell adhesion molecule b"/>
    <property type="match status" value="1"/>
</dbReference>
<name>A0A8S1DFB3_9INSE</name>
<dbReference type="InterPro" id="IPR007110">
    <property type="entry name" value="Ig-like_dom"/>
</dbReference>
<feature type="domain" description="Ig-like" evidence="11">
    <location>
        <begin position="2104"/>
        <end position="2210"/>
    </location>
</feature>
<dbReference type="CDD" id="cd20956">
    <property type="entry name" value="IgI_4_Dscam"/>
    <property type="match status" value="1"/>
</dbReference>
<keyword evidence="3" id="KW-0732">Signal</keyword>
<dbReference type="SUPFAM" id="SSF48726">
    <property type="entry name" value="Immunoglobulin"/>
    <property type="match status" value="10"/>
</dbReference>
<feature type="region of interest" description="Disordered" evidence="10">
    <location>
        <begin position="3193"/>
        <end position="3272"/>
    </location>
</feature>
<protein>
    <submittedName>
        <fullName evidence="13">Uncharacterized protein</fullName>
    </submittedName>
</protein>
<evidence type="ECO:0000256" key="8">
    <source>
        <dbReference type="ARBA" id="ARBA00023157"/>
    </source>
</evidence>
<dbReference type="FunFam" id="2.60.40.10:FF:000028">
    <property type="entry name" value="Neuronal cell adhesion molecule"/>
    <property type="match status" value="1"/>
</dbReference>
<feature type="domain" description="Ig-like" evidence="11">
    <location>
        <begin position="1802"/>
        <end position="1888"/>
    </location>
</feature>
<feature type="domain" description="Ig-like" evidence="11">
    <location>
        <begin position="2214"/>
        <end position="2310"/>
    </location>
</feature>
<dbReference type="FunFam" id="2.60.40.10:FF:001049">
    <property type="entry name" value="Down syndrome cell adhesion molecule-like protein Dscam2"/>
    <property type="match status" value="1"/>
</dbReference>
<evidence type="ECO:0000256" key="9">
    <source>
        <dbReference type="ARBA" id="ARBA00023319"/>
    </source>
</evidence>
<sequence length="3361" mass="376383">MADLIRTLCLVGLPKQPKRLHYIALKSYSKLLYDILKSLTSIDDGAAKKEISGLTEDQKLSLTFYLTMKHISRGIMMDTLGLNESELSKIDTTSSDSAIAFHSYLMGGEMWRLRKFYSMRLGFENAVSLDYAKKSAPICYSLAMREIDCGSNKLKIEFPGEELEDINIFENGKFRNNEEKQRQLRCFRYFNKAFPMFIPMEYHKMSVEGIIKSSPNGQYWGVAIHFLISVKGHGSEIWNDFQRQLRHEEISCHPYISDKTRLKLLPNGAPQYPNRSELIRSLNVHCYHTPRVEGKTLTLRKKESFVRELGIYDPRSWMRVSTDRNLFHQSTTKLNSNDKPTKIVATEEDNGILDSIFQIIASSHELKSQSESKNHTNVEHMEVEDISNKIEQLQEKIVNKKLNVHVLVTPYQSMIRHTPVSNFPSFSDDPLEIAKHFETRIQKLVETLTTNSSLVNIFAQYMLPCFVASFLEITTGEKPHERTEIKKWLLKFLDKKLEISLEHAFGSKQPTLASLWAPDMADLIRTLCLVGLPKQPKRLHYIALKSYSKLLYDILKSVTSIDDSAAKKEISGLTEDQKLSLAFYLTMKNISRDVMMATLGLNESELSKIDTTSSDSAIAFHSYLMGGEMWRLRMFYSKRLGYKNAVSLDYAKKSAPICYSLAMREIDCGSNKLKIEFPGEGNLKHFPFINIPLFASHSTNLVLSNESAEVNHSVETMASYSRPLATIPWIPTVDEETLNVEESSVFKKVIFDDKDEKESKIRAFKHFNESFPFYIPIQHHQMSASEMIKIYPQNGQYWGPAIHFLLSTKGHGSSDWSLFQKEFNGHNTTCHPYISNSMQSKLFEEQLLQCEKAEEFLFEPWVLVQLPFQSDLLHQWLVATLWEALNFEIELSEFFYVPFPDRKETKKIKLSLEKIWSNLERALREGFGLLQKFLDGCNFTSKEVQRFWTLLMHMLSFLEFWLKSNGRDVIRALKKSFYKLPREEPLTNFGTKKDLVKHLGVYHLYSWRNPLDEKINIFLNPSKLDEAELPTSSKMPQLVENFVEHHCCKTKSKTVKDTDVLYEMLQDDEFKKDILALWKYENISNFVKIRKEDHGILDTIFDVKSKLDTIDAANRARGRFLKQNPNVSTENFFREDLDRLPNMELKTISELLENLSNQSKGTVNNTIVGLQNALSDVLSFDFQDSNLIDIANNFEVRAKKVVLDQIARFESNISQDCVTLFDWQFAQYMLPCFVAFSLELASNKQSSKMVKWYFDFVDNLISSYEKKEFPSMANFEQVMCSNLSLETVPCLHYLASKTSSKLLYDILKYCLNLKDNSACIDRLRKDISRAVSLEDAKKEMGKLTEEQQLGIAFYLTMKFVSKEQMLAIMYKGKVRLADVKNLKPTSGDVDIAFHSFLTDEMMFLLKEFYTQYELRVKGAVVSRGNTAVLRCQVPSAVRDYLTVTSWLQDDTFNIYPSSDGDGKFHMLPSGELLVLNVDSSDVYSTYHCRATHRLSDETLVSVLPGKITVTEAPRGVVPPRAFERTVNLEVRRDELVILPCIVDSNPQPEYRWYLLSDSTGQMQPLHDSEHRYRVNGLLVLQRARPADSGRYICVANNTGGSERVEFGLVVTAPLGAHVTPSHATVDLGRNAEFSCATLGHPVRSVVWAKDGNLLRDGHRVRFLSRERLQVINVQREDQGMYQCFVKNDLDMAQATAELRLGDTPPQLMYKFIQQTIQPGPSVSLKCIAAGNPTPSIKWTLDGFPLPQNERFLIGQYAPHGDVISHVNISAVSVEDGGSYECIAVNRVGDARHRAQLNVYGLPHVRSMPEISAVAGETLYLSCPVAGYPIETIKWYRGDRLLPVNSRHVVFPNGTLEIKNLQANQDGGAYTCSAANRQGNVASGMAHINVMVPPKLNPFSFRADLHLGERVGLQCMVSKGDPPLEVSWLKDGRPLAGSDELVIRHLDEFTSSLAIGALAPRHSGNYTCVARNLVAAAAHSAGLSVNGTCPRAATHVPAFVLVFAVPPAITPFTFGELSQGERVKVTCSVKRGDMPLTISWIKDRRPIVEHADKNVDVRDTADDSYSSILAISSVSSRHSGNYTCVARNPAKETTYTAELVVTVPPSWVVEPQNHDAKLGQNVVLDCQVEGFPKPMVSWKKALGYKPGEYSDLRPVEGASHGPVLPVQGGSMQILINGSLMIESVKQEDEGRYLCEANNGIGIGLSAVISLTVNAPVQFKIRSKKELVRRGSTAKLVCKALGDNPITVKWQKENSHLDVHSISIKNSSLSQENGLVSELLIYDTKRSDSGVYTCFASNDFGHDQMAIHLLVQDAPAKPTNLRMLEYDSRKVTFEWSQEQDGNSPITRYVVSYRALHGVSSQVNQQVVDGSQLTTTISNLLPDTSYSIQVAAENQLGVGEPSDELQVRTTDEPPSHSPQDLQVDAKSSTQLHVTWNSPPVDTWNGQLLGYYVGHRQMLSNDRSGTNQYNFTTVPWPGNGKAELKMGNLKKFTKYCIVVQAFNMKGAGPVSTEVVAQTLEDVPEAPPRDLHCSASTSESIDVSWQPPPEDKVHGVIQGYRLYYEAVEDYSVDLYQIDSSAQSKMTKSLTTMLHGLLKYTNYSIQVLSFTHVGEGVRSSKIFCRTKEDVPGPPAEVKLLATSQDTALVTWQPPKQPNGEIQKYYIYVRVMDSNGRKVEPKVVPATNFDYEIRDLRKRHRYEVWVAALTKVGEGPGTPVSSFTPTNKVAAAVASFGGNIVVASRKDVRLPCRAVGQPEPHRQWLANGRPLNLQHSASEQRSTPLQISSDGTLLMASVLRSDGGDYTCVVSNEHGKDLITYRLSVQVPPATPLLHSTGSTSASIQLQWKVGDDGGSPVKGFVLHYKPDEGEWSEHRVDRQHSTFTLNGLRCGTQYHVYLVAYNRLGSSPSSVVLKERTRGSKPLPPPLGSADAFLVLNATKIGLRLDAWPDGGCAIVFFVVEYMPVSSASGEWLVASNNVQPQRLFFISGLNPGTKYRLRVIAHNAAGSTTANLIATTTAANGFHDLSATIKSSDAEHNQNDPAVQRPPLHKDVKVVAPLAVSTVAVLLSLLSVCFCLRKKGAASSAATQQNNSNSACESKNNSSQREQYYATVRKPPPSPAPDFATLECIPEYSEDIYPYATFHVPPPPAPAHEEAMSTKLQTFVYRGIGAELMQGASFRHLPSPPRAKPQTAFEIAHNLKMQGKSERQKRSRCKLKTDRRESEEYDSFNSESDTEQGTSSRTESSNQLDDNLHPALNADLLYPGGLESSTSTEPSPIAERRLKSMGIIPKVNNKSSRMGMVHGMRQSTTSFMTPKVDAAGKVRPKPLKADDESGKGKFGVGSPNKQRGGGQLSVISSKNADYSIRV</sequence>
<reference evidence="13 14" key="1">
    <citation type="submission" date="2020-04" db="EMBL/GenBank/DDBJ databases">
        <authorList>
            <person name="Alioto T."/>
            <person name="Alioto T."/>
            <person name="Gomez Garrido J."/>
        </authorList>
    </citation>
    <scope>NUCLEOTIDE SEQUENCE [LARGE SCALE GENOMIC DNA]</scope>
</reference>
<accession>A0A8S1DFB3</accession>
<dbReference type="CDD" id="cd00063">
    <property type="entry name" value="FN3"/>
    <property type="match status" value="6"/>
</dbReference>
<feature type="region of interest" description="Disordered" evidence="10">
    <location>
        <begin position="2521"/>
        <end position="2542"/>
    </location>
</feature>
<comment type="subcellular location">
    <subcellularLocation>
        <location evidence="1">Membrane</location>
        <topology evidence="1">Single-pass type I membrane protein</topology>
    </subcellularLocation>
</comment>
<dbReference type="FunFam" id="2.60.40.10:FF:000104">
    <property type="entry name" value="Down syndrome cell adhesion molecule b"/>
    <property type="match status" value="1"/>
</dbReference>
<feature type="region of interest" description="Disordered" evidence="10">
    <location>
        <begin position="2394"/>
        <end position="2418"/>
    </location>
</feature>
<dbReference type="SMART" id="SM00408">
    <property type="entry name" value="IGc2"/>
    <property type="match status" value="10"/>
</dbReference>
<evidence type="ECO:0000256" key="1">
    <source>
        <dbReference type="ARBA" id="ARBA00004479"/>
    </source>
</evidence>
<dbReference type="SUPFAM" id="SSF49265">
    <property type="entry name" value="Fibronectin type III"/>
    <property type="match status" value="3"/>
</dbReference>
<feature type="region of interest" description="Disordered" evidence="10">
    <location>
        <begin position="3081"/>
        <end position="3112"/>
    </location>
</feature>
<dbReference type="GO" id="GO:0016020">
    <property type="term" value="C:membrane"/>
    <property type="evidence" value="ECO:0007669"/>
    <property type="project" value="UniProtKB-SubCell"/>
</dbReference>
<dbReference type="Pfam" id="PF13927">
    <property type="entry name" value="Ig_3"/>
    <property type="match status" value="4"/>
</dbReference>
<feature type="domain" description="Fibronectin type-III" evidence="12">
    <location>
        <begin position="2315"/>
        <end position="2410"/>
    </location>
</feature>
<keyword evidence="4" id="KW-0677">Repeat</keyword>
<feature type="domain" description="Ig-like" evidence="11">
    <location>
        <begin position="2006"/>
        <end position="2101"/>
    </location>
</feature>
<feature type="domain" description="Fibronectin type-III" evidence="12">
    <location>
        <begin position="2821"/>
        <end position="2914"/>
    </location>
</feature>
<dbReference type="FunFam" id="2.60.40.10:FF:000032">
    <property type="entry name" value="palladin isoform X1"/>
    <property type="match status" value="1"/>
</dbReference>
<dbReference type="EMBL" id="CADEPI010000181">
    <property type="protein sequence ID" value="CAB3379221.1"/>
    <property type="molecule type" value="Genomic_DNA"/>
</dbReference>
<dbReference type="Proteomes" id="UP000494165">
    <property type="component" value="Unassembled WGS sequence"/>
</dbReference>
<dbReference type="GO" id="GO:0048812">
    <property type="term" value="P:neuron projection morphogenesis"/>
    <property type="evidence" value="ECO:0007669"/>
    <property type="project" value="UniProtKB-ARBA"/>
</dbReference>
<organism evidence="13 14">
    <name type="scientific">Cloeon dipterum</name>
    <dbReference type="NCBI Taxonomy" id="197152"/>
    <lineage>
        <taxon>Eukaryota</taxon>
        <taxon>Metazoa</taxon>
        <taxon>Ecdysozoa</taxon>
        <taxon>Arthropoda</taxon>
        <taxon>Hexapoda</taxon>
        <taxon>Insecta</taxon>
        <taxon>Pterygota</taxon>
        <taxon>Palaeoptera</taxon>
        <taxon>Ephemeroptera</taxon>
        <taxon>Pisciforma</taxon>
        <taxon>Baetidae</taxon>
        <taxon>Cloeon</taxon>
    </lineage>
</organism>
<dbReference type="OrthoDB" id="5969272at2759"/>
<dbReference type="SMART" id="SM00409">
    <property type="entry name" value="IG"/>
    <property type="match status" value="10"/>
</dbReference>
<dbReference type="InterPro" id="IPR003598">
    <property type="entry name" value="Ig_sub2"/>
</dbReference>
<evidence type="ECO:0000256" key="5">
    <source>
        <dbReference type="ARBA" id="ARBA00022889"/>
    </source>
</evidence>
<feature type="compositionally biased region" description="Polar residues" evidence="10">
    <location>
        <begin position="3091"/>
        <end position="3101"/>
    </location>
</feature>
<evidence type="ECO:0000313" key="13">
    <source>
        <dbReference type="EMBL" id="CAB3379221.1"/>
    </source>
</evidence>
<feature type="domain" description="Ig-like" evidence="11">
    <location>
        <begin position="1705"/>
        <end position="1797"/>
    </location>
</feature>
<feature type="domain" description="Ig-like" evidence="11">
    <location>
        <begin position="2712"/>
        <end position="2817"/>
    </location>
</feature>
<evidence type="ECO:0000256" key="7">
    <source>
        <dbReference type="ARBA" id="ARBA00023136"/>
    </source>
</evidence>
<evidence type="ECO:0000256" key="2">
    <source>
        <dbReference type="ARBA" id="ARBA00022692"/>
    </source>
</evidence>
<feature type="compositionally biased region" description="Basic and acidic residues" evidence="10">
    <location>
        <begin position="2402"/>
        <end position="2411"/>
    </location>
</feature>
<feature type="domain" description="Ig-like" evidence="11">
    <location>
        <begin position="1893"/>
        <end position="1983"/>
    </location>
</feature>
<feature type="domain" description="Ig-like" evidence="11">
    <location>
        <begin position="1519"/>
        <end position="1611"/>
    </location>
</feature>
<dbReference type="FunFam" id="2.60.40.10:FF:000719">
    <property type="entry name" value="nephrin isoform X1"/>
    <property type="match status" value="1"/>
</dbReference>
<evidence type="ECO:0000259" key="12">
    <source>
        <dbReference type="PROSITE" id="PS50853"/>
    </source>
</evidence>
<dbReference type="InterPro" id="IPR003961">
    <property type="entry name" value="FN3_dom"/>
</dbReference>
<dbReference type="Pfam" id="PF25059">
    <property type="entry name" value="FN3_DSCAM-DSCAML_C"/>
    <property type="match status" value="1"/>
</dbReference>
<dbReference type="Pfam" id="PF00041">
    <property type="entry name" value="fn3"/>
    <property type="match status" value="5"/>
</dbReference>
<feature type="compositionally biased region" description="Polar residues" evidence="10">
    <location>
        <begin position="3222"/>
        <end position="3244"/>
    </location>
</feature>
<dbReference type="PROSITE" id="PS50853">
    <property type="entry name" value="FN3"/>
    <property type="match status" value="6"/>
</dbReference>
<dbReference type="InterPro" id="IPR036179">
    <property type="entry name" value="Ig-like_dom_sf"/>
</dbReference>
<dbReference type="CDD" id="cd00096">
    <property type="entry name" value="Ig"/>
    <property type="match status" value="1"/>
</dbReference>
<feature type="domain" description="Fibronectin type-III" evidence="12">
    <location>
        <begin position="2522"/>
        <end position="2623"/>
    </location>
</feature>
<dbReference type="Gene3D" id="2.60.40.10">
    <property type="entry name" value="Immunoglobulins"/>
    <property type="match status" value="16"/>
</dbReference>
<evidence type="ECO:0000256" key="6">
    <source>
        <dbReference type="ARBA" id="ARBA00022989"/>
    </source>
</evidence>
<dbReference type="PANTHER" id="PTHR12231:SF105">
    <property type="entry name" value="LACHESIN-LIKE PROTEIN"/>
    <property type="match status" value="1"/>
</dbReference>
<feature type="domain" description="Ig-like" evidence="11">
    <location>
        <begin position="1421"/>
        <end position="1501"/>
    </location>
</feature>
<dbReference type="PROSITE" id="PS50835">
    <property type="entry name" value="IG_LIKE"/>
    <property type="match status" value="10"/>
</dbReference>
<feature type="domain" description="Ig-like" evidence="11">
    <location>
        <begin position="1613"/>
        <end position="1699"/>
    </location>
</feature>
<dbReference type="CDD" id="cd20958">
    <property type="entry name" value="IgI_5_Dscam"/>
    <property type="match status" value="1"/>
</dbReference>
<dbReference type="InterPro" id="IPR056754">
    <property type="entry name" value="DSCAM/DSCAML_C"/>
</dbReference>
<keyword evidence="5" id="KW-0130">Cell adhesion</keyword>
<evidence type="ECO:0000256" key="4">
    <source>
        <dbReference type="ARBA" id="ARBA00022737"/>
    </source>
</evidence>
<comment type="caution">
    <text evidence="13">The sequence shown here is derived from an EMBL/GenBank/DDBJ whole genome shotgun (WGS) entry which is preliminary data.</text>
</comment>
<dbReference type="InterPro" id="IPR003599">
    <property type="entry name" value="Ig_sub"/>
</dbReference>
<keyword evidence="14" id="KW-1185">Reference proteome</keyword>
<feature type="domain" description="Fibronectin type-III" evidence="12">
    <location>
        <begin position="2627"/>
        <end position="2722"/>
    </location>
</feature>
<feature type="domain" description="Fibronectin type-III" evidence="12">
    <location>
        <begin position="2414"/>
        <end position="2517"/>
    </location>
</feature>
<dbReference type="PANTHER" id="PTHR12231">
    <property type="entry name" value="CTX-RELATED TYPE I TRANSMEMBRANE PROTEIN"/>
    <property type="match status" value="1"/>
</dbReference>
<feature type="compositionally biased region" description="Low complexity" evidence="10">
    <location>
        <begin position="3081"/>
        <end position="3090"/>
    </location>
</feature>
<feature type="domain" description="Fibronectin type-III" evidence="12">
    <location>
        <begin position="2919"/>
        <end position="3016"/>
    </location>
</feature>
<dbReference type="InterPro" id="IPR013098">
    <property type="entry name" value="Ig_I-set"/>
</dbReference>